<reference evidence="2 3" key="1">
    <citation type="journal article" date="2016" name="Nat. Commun.">
        <title>Thousands of microbial genomes shed light on interconnected biogeochemical processes in an aquifer system.</title>
        <authorList>
            <person name="Anantharaman K."/>
            <person name="Brown C.T."/>
            <person name="Hug L.A."/>
            <person name="Sharon I."/>
            <person name="Castelle C.J."/>
            <person name="Probst A.J."/>
            <person name="Thomas B.C."/>
            <person name="Singh A."/>
            <person name="Wilkins M.J."/>
            <person name="Karaoz U."/>
            <person name="Brodie E.L."/>
            <person name="Williams K.H."/>
            <person name="Hubbard S.S."/>
            <person name="Banfield J.F."/>
        </authorList>
    </citation>
    <scope>NUCLEOTIDE SEQUENCE [LARGE SCALE GENOMIC DNA]</scope>
</reference>
<dbReference type="GO" id="GO:0045936">
    <property type="term" value="P:negative regulation of phosphate metabolic process"/>
    <property type="evidence" value="ECO:0007669"/>
    <property type="project" value="InterPro"/>
</dbReference>
<dbReference type="Gene3D" id="1.20.58.220">
    <property type="entry name" value="Phosphate transport system protein phou homolog 2, domain 2"/>
    <property type="match status" value="1"/>
</dbReference>
<organism evidence="2 3">
    <name type="scientific">Candidatus Buchananbacteria bacterium RIFCSPLOWO2_01_FULL_40_23b</name>
    <dbReference type="NCBI Taxonomy" id="1797544"/>
    <lineage>
        <taxon>Bacteria</taxon>
        <taxon>Candidatus Buchananiibacteriota</taxon>
    </lineage>
</organism>
<dbReference type="EMBL" id="MHIN01000024">
    <property type="protein sequence ID" value="OGY55106.1"/>
    <property type="molecule type" value="Genomic_DNA"/>
</dbReference>
<dbReference type="AlphaFoldDB" id="A0A1G1YTL1"/>
<dbReference type="SUPFAM" id="SSF89447">
    <property type="entry name" value="AbrB/MazE/MraZ-like"/>
    <property type="match status" value="1"/>
</dbReference>
<dbReference type="Pfam" id="PF01895">
    <property type="entry name" value="PhoU"/>
    <property type="match status" value="1"/>
</dbReference>
<dbReference type="SUPFAM" id="SSF109755">
    <property type="entry name" value="PhoU-like"/>
    <property type="match status" value="1"/>
</dbReference>
<gene>
    <name evidence="2" type="ORF">A2912_00135</name>
</gene>
<evidence type="ECO:0000313" key="3">
    <source>
        <dbReference type="Proteomes" id="UP000178122"/>
    </source>
</evidence>
<dbReference type="PANTHER" id="PTHR42930">
    <property type="entry name" value="PHOSPHATE-SPECIFIC TRANSPORT SYSTEM ACCESSORY PROTEIN PHOU"/>
    <property type="match status" value="1"/>
</dbReference>
<comment type="caution">
    <text evidence="2">The sequence shown here is derived from an EMBL/GenBank/DDBJ whole genome shotgun (WGS) entry which is preliminary data.</text>
</comment>
<dbReference type="SMART" id="SM00966">
    <property type="entry name" value="SpoVT_AbrB"/>
    <property type="match status" value="1"/>
</dbReference>
<evidence type="ECO:0000313" key="2">
    <source>
        <dbReference type="EMBL" id="OGY55106.1"/>
    </source>
</evidence>
<dbReference type="InterPro" id="IPR028366">
    <property type="entry name" value="PhoU"/>
</dbReference>
<dbReference type="Pfam" id="PF04014">
    <property type="entry name" value="MazE_antitoxin"/>
    <property type="match status" value="1"/>
</dbReference>
<accession>A0A1G1YTL1</accession>
<dbReference type="InterPro" id="IPR037914">
    <property type="entry name" value="SpoVT-AbrB_sf"/>
</dbReference>
<dbReference type="Proteomes" id="UP000178122">
    <property type="component" value="Unassembled WGS sequence"/>
</dbReference>
<dbReference type="InterPro" id="IPR026022">
    <property type="entry name" value="PhoU_dom"/>
</dbReference>
<evidence type="ECO:0000259" key="1">
    <source>
        <dbReference type="SMART" id="SM00966"/>
    </source>
</evidence>
<dbReference type="GO" id="GO:0003677">
    <property type="term" value="F:DNA binding"/>
    <property type="evidence" value="ECO:0007669"/>
    <property type="project" value="InterPro"/>
</dbReference>
<dbReference type="PANTHER" id="PTHR42930:SF2">
    <property type="entry name" value="PHOU DOMAIN-CONTAINING PROTEIN"/>
    <property type="match status" value="1"/>
</dbReference>
<dbReference type="InterPro" id="IPR007159">
    <property type="entry name" value="SpoVT-AbrB_dom"/>
</dbReference>
<proteinExistence type="predicted"/>
<dbReference type="GO" id="GO:0030643">
    <property type="term" value="P:intracellular phosphate ion homeostasis"/>
    <property type="evidence" value="ECO:0007669"/>
    <property type="project" value="InterPro"/>
</dbReference>
<dbReference type="Gene3D" id="2.10.260.10">
    <property type="match status" value="1"/>
</dbReference>
<protein>
    <recommendedName>
        <fullName evidence="1">SpoVT-AbrB domain-containing protein</fullName>
    </recommendedName>
</protein>
<feature type="domain" description="SpoVT-AbrB" evidence="1">
    <location>
        <begin position="8"/>
        <end position="54"/>
    </location>
</feature>
<sequence length="325" mass="37301">MEIRKLQLTGGSSLAITLPKKWVDHFGLKSKDTVVIYSQKSGSLIIQPARYKEQLLKTVLKIDGLTKDMLTRELTAHYISGSDELTIKSKRITRDQRNRIREILQSLIGYEIIDESSEGVFIKNIFDATKFPIIQNVEKMFVIVKSMFNDAIKAITQNNNPLASDVIDRDFEIDKLRLAIMRQFYALIQGRVYDEEIGLSQADTNYYEHVATQLERIADHAVKIARTVITADKKSESLVSSRLKNIVKKILPLLEYSEEAVRELDKTLAHIILEKNPEIERTFLLDRDVKSFEEMLVVDSLDRLRGYVMNIAEITIDQAIVVKKK</sequence>
<dbReference type="InterPro" id="IPR038078">
    <property type="entry name" value="PhoU-like_sf"/>
</dbReference>
<name>A0A1G1YTL1_9BACT</name>